<dbReference type="GeneID" id="11507744"/>
<dbReference type="AlphaFoldDB" id="G2QBD0"/>
<sequence length="312" mass="33355">MLSKKRPSAAYGGSVRTAASTKPLQSRPVNVPASGPRIISKSFASLYNNSDSFKEERELLPPPSNAAQTSDIAAVPLYDSDFSDDIDLEAECVLPTLPRQQPPATPKEQDAAPPATNTSVLSWSQSSPSHLQPPASRPAPPPQHAIKRASPTDDGPAPAAAKKPKRELPRNWSKKAAPEDENAGGGDGHGAAAVAPAPKSKGDALWNTTASAVKAQKKQLKTQLKESGKTETSAPDMQETFKTHMARTSAITLSKFAAMLNEMRLGRISDQTVRSFQELSRPLTFNDGLEVTELSVSRAEIPYRGRCADNVL</sequence>
<dbReference type="RefSeq" id="XP_003663118.1">
    <property type="nucleotide sequence ID" value="XM_003663070.1"/>
</dbReference>
<dbReference type="KEGG" id="mtm:MYCTH_93913"/>
<organism evidence="2 3">
    <name type="scientific">Thermothelomyces thermophilus (strain ATCC 42464 / BCRC 31852 / DSM 1799)</name>
    <name type="common">Sporotrichum thermophile</name>
    <dbReference type="NCBI Taxonomy" id="573729"/>
    <lineage>
        <taxon>Eukaryota</taxon>
        <taxon>Fungi</taxon>
        <taxon>Dikarya</taxon>
        <taxon>Ascomycota</taxon>
        <taxon>Pezizomycotina</taxon>
        <taxon>Sordariomycetes</taxon>
        <taxon>Sordariomycetidae</taxon>
        <taxon>Sordariales</taxon>
        <taxon>Chaetomiaceae</taxon>
        <taxon>Thermothelomyces</taxon>
    </lineage>
</organism>
<feature type="region of interest" description="Disordered" evidence="1">
    <location>
        <begin position="93"/>
        <end position="203"/>
    </location>
</feature>
<dbReference type="OMA" id="AFKANEP"/>
<feature type="region of interest" description="Disordered" evidence="1">
    <location>
        <begin position="1"/>
        <end position="35"/>
    </location>
</feature>
<feature type="region of interest" description="Disordered" evidence="1">
    <location>
        <begin position="51"/>
        <end position="72"/>
    </location>
</feature>
<proteinExistence type="predicted"/>
<dbReference type="eggNOG" id="KOG0987">
    <property type="taxonomic scope" value="Eukaryota"/>
</dbReference>
<dbReference type="OrthoDB" id="432234at2759"/>
<feature type="compositionally biased region" description="Polar residues" evidence="1">
    <location>
        <begin position="17"/>
        <end position="28"/>
    </location>
</feature>
<keyword evidence="3" id="KW-1185">Reference proteome</keyword>
<dbReference type="EMBL" id="CP003004">
    <property type="protein sequence ID" value="AEO57873.1"/>
    <property type="molecule type" value="Genomic_DNA"/>
</dbReference>
<dbReference type="Proteomes" id="UP000007322">
    <property type="component" value="Chromosome 3"/>
</dbReference>
<name>G2QBD0_THET4</name>
<evidence type="ECO:0000313" key="3">
    <source>
        <dbReference type="Proteomes" id="UP000007322"/>
    </source>
</evidence>
<gene>
    <name evidence="2" type="ORF">MYCTH_93913</name>
</gene>
<dbReference type="HOGENOM" id="CLU_891934_0_0_1"/>
<dbReference type="VEuPathDB" id="FungiDB:MYCTH_93913"/>
<dbReference type="InParanoid" id="G2QBD0"/>
<evidence type="ECO:0000256" key="1">
    <source>
        <dbReference type="SAM" id="MobiDB-lite"/>
    </source>
</evidence>
<accession>G2QBD0</accession>
<dbReference type="STRING" id="573729.G2QBD0"/>
<evidence type="ECO:0000313" key="2">
    <source>
        <dbReference type="EMBL" id="AEO57873.1"/>
    </source>
</evidence>
<reference evidence="2 3" key="1">
    <citation type="journal article" date="2011" name="Nat. Biotechnol.">
        <title>Comparative genomic analysis of the thermophilic biomass-degrading fungi Myceliophthora thermophila and Thielavia terrestris.</title>
        <authorList>
            <person name="Berka R.M."/>
            <person name="Grigoriev I.V."/>
            <person name="Otillar R."/>
            <person name="Salamov A."/>
            <person name="Grimwood J."/>
            <person name="Reid I."/>
            <person name="Ishmael N."/>
            <person name="John T."/>
            <person name="Darmond C."/>
            <person name="Moisan M.-C."/>
            <person name="Henrissat B."/>
            <person name="Coutinho P.M."/>
            <person name="Lombard V."/>
            <person name="Natvig D.O."/>
            <person name="Lindquist E."/>
            <person name="Schmutz J."/>
            <person name="Lucas S."/>
            <person name="Harris P."/>
            <person name="Powlowski J."/>
            <person name="Bellemare A."/>
            <person name="Taylor D."/>
            <person name="Butler G."/>
            <person name="de Vries R.P."/>
            <person name="Allijn I.E."/>
            <person name="van den Brink J."/>
            <person name="Ushinsky S."/>
            <person name="Storms R."/>
            <person name="Powell A.J."/>
            <person name="Paulsen I.T."/>
            <person name="Elbourne L.D.H."/>
            <person name="Baker S.E."/>
            <person name="Magnuson J."/>
            <person name="LaBoissiere S."/>
            <person name="Clutterbuck A.J."/>
            <person name="Martinez D."/>
            <person name="Wogulis M."/>
            <person name="de Leon A.L."/>
            <person name="Rey M.W."/>
            <person name="Tsang A."/>
        </authorList>
    </citation>
    <scope>NUCLEOTIDE SEQUENCE [LARGE SCALE GENOMIC DNA]</scope>
    <source>
        <strain evidence="3">ATCC 42464 / BCRC 31852 / DSM 1799</strain>
    </source>
</reference>
<feature type="compositionally biased region" description="Polar residues" evidence="1">
    <location>
        <begin position="115"/>
        <end position="130"/>
    </location>
</feature>
<protein>
    <submittedName>
        <fullName evidence="2">Uncharacterized protein</fullName>
    </submittedName>
</protein>